<organism evidence="21 23">
    <name type="scientific">Vibrio rotiferianus</name>
    <dbReference type="NCBI Taxonomy" id="190895"/>
    <lineage>
        <taxon>Bacteria</taxon>
        <taxon>Pseudomonadati</taxon>
        <taxon>Pseudomonadota</taxon>
        <taxon>Gammaproteobacteria</taxon>
        <taxon>Vibrionales</taxon>
        <taxon>Vibrionaceae</taxon>
        <taxon>Vibrio</taxon>
    </lineage>
</organism>
<comment type="cofactor">
    <cofactor evidence="20">
        <name>Ca(2+)</name>
        <dbReference type="ChEBI" id="CHEBI:29108"/>
    </cofactor>
    <text evidence="20">Binds 1 Ca(2+) ion per monomer. In the dimeric form the Ca(2+) is bound by different amino acids with binding of each Ca(2+) shared with ligands coming from each monomer. The Ca(2+) ion may have a role in catalysis.</text>
</comment>
<evidence type="ECO:0000313" key="23">
    <source>
        <dbReference type="Proteomes" id="UP000315115"/>
    </source>
</evidence>
<evidence type="ECO:0000256" key="18">
    <source>
        <dbReference type="PIRSR" id="PIRSR603187-1"/>
    </source>
</evidence>
<keyword evidence="11" id="KW-0732">Signal</keyword>
<evidence type="ECO:0000256" key="8">
    <source>
        <dbReference type="ARBA" id="ARBA00022452"/>
    </source>
</evidence>
<dbReference type="Gene3D" id="2.40.230.10">
    <property type="entry name" value="Phospholipase A1"/>
    <property type="match status" value="1"/>
</dbReference>
<evidence type="ECO:0000256" key="10">
    <source>
        <dbReference type="ARBA" id="ARBA00022723"/>
    </source>
</evidence>
<evidence type="ECO:0000256" key="15">
    <source>
        <dbReference type="ARBA" id="ARBA00023098"/>
    </source>
</evidence>
<protein>
    <recommendedName>
        <fullName evidence="7 20">Phospholipase A1</fullName>
        <ecNumber evidence="5 20">3.1.1.32</ecNumber>
        <ecNumber evidence="6 20">3.1.1.4</ecNumber>
    </recommendedName>
    <alternativeName>
        <fullName evidence="20">Phosphatidylcholine 1-acylhydrolase</fullName>
    </alternativeName>
</protein>
<evidence type="ECO:0000256" key="19">
    <source>
        <dbReference type="PIRSR" id="PIRSR603187-2"/>
    </source>
</evidence>
<evidence type="ECO:0000256" key="7">
    <source>
        <dbReference type="ARBA" id="ARBA00021726"/>
    </source>
</evidence>
<evidence type="ECO:0000256" key="12">
    <source>
        <dbReference type="ARBA" id="ARBA00022801"/>
    </source>
</evidence>
<comment type="function">
    <text evidence="20">Hydrolysis of phosphatidylcholine with phospholipase A2 (EC 3.1.1.4) and phospholipase A1 (EC 3.1.1.32) activities.</text>
</comment>
<feature type="binding site" description="in dimeric form" evidence="19">
    <location>
        <position position="170"/>
    </location>
    <ligand>
        <name>Ca(2+)</name>
        <dbReference type="ChEBI" id="CHEBI:29108"/>
        <label>1</label>
    </ligand>
</feature>
<dbReference type="AlphaFoldDB" id="A0A510I9N4"/>
<comment type="similarity">
    <text evidence="3 20">Belongs to the phospholipase A1 family.</text>
</comment>
<sequence>MKFKILPLLLFPMFVQSKSLTNIATYEDNYVLGTYTTDINRDVLRGKAEDVDQLQQFEVKFQLSASVPVYRFNSGTAVLASYTQKSLWQLANNDISSPFRETNYKPQVFLAHQSNMLLFNHLETGYMHESNGQSTALSRSWDRLYLSLERVSGPIEYGVQGWWVFKSEHDDMEDFYAPYKLWSKFYTGPGVIDARGFYNFSSDKGGVELGYTHSINDILGIYLQGYHGYGETLIDYNHSQTRLGLGIKLMNL</sequence>
<evidence type="ECO:0000256" key="20">
    <source>
        <dbReference type="RuleBase" id="RU366027"/>
    </source>
</evidence>
<evidence type="ECO:0000256" key="16">
    <source>
        <dbReference type="ARBA" id="ARBA00023136"/>
    </source>
</evidence>
<accession>A0A510I9N4</accession>
<keyword evidence="8" id="KW-1134">Transmembrane beta strand</keyword>
<dbReference type="RefSeq" id="WP_138942109.1">
    <property type="nucleotide sequence ID" value="NZ_AP019798.1"/>
</dbReference>
<evidence type="ECO:0000256" key="11">
    <source>
        <dbReference type="ARBA" id="ARBA00022729"/>
    </source>
</evidence>
<evidence type="ECO:0000256" key="13">
    <source>
        <dbReference type="ARBA" id="ARBA00022837"/>
    </source>
</evidence>
<gene>
    <name evidence="22" type="ORF">F0262_21305</name>
    <name evidence="21" type="ORF">VroAM7_17890</name>
</gene>
<reference evidence="22 24" key="2">
    <citation type="submission" date="2019-08" db="EMBL/GenBank/DDBJ databases">
        <title>Draft genome sequencing and comparative genomics of hatchery-associated Vibrios.</title>
        <authorList>
            <person name="Kehlet-Delgado H."/>
            <person name="Mueller R.S."/>
        </authorList>
    </citation>
    <scope>NUCLEOTIDE SEQUENCE [LARGE SCALE GENOMIC DNA]</scope>
    <source>
        <strain evidence="22 24">00-78-3</strain>
    </source>
</reference>
<reference evidence="21" key="3">
    <citation type="journal article" date="2020" name="Microbiol. Resour. Announc.">
        <title>Complete Genome Sequence of Vibrio rotiferianus Strain AM7.</title>
        <authorList>
            <person name="Miyazaki K."/>
            <person name="Wiseschart A."/>
            <person name="Pootanakit K."/>
            <person name="Kitahara K."/>
        </authorList>
    </citation>
    <scope>NUCLEOTIDE SEQUENCE</scope>
    <source>
        <strain evidence="21">AM7</strain>
    </source>
</reference>
<dbReference type="Proteomes" id="UP000572072">
    <property type="component" value="Unassembled WGS sequence"/>
</dbReference>
<evidence type="ECO:0000313" key="22">
    <source>
        <dbReference type="EMBL" id="NOH50584.1"/>
    </source>
</evidence>
<dbReference type="GO" id="GO:0008970">
    <property type="term" value="F:phospholipase A1 activity"/>
    <property type="evidence" value="ECO:0007669"/>
    <property type="project" value="UniProtKB-EC"/>
</dbReference>
<dbReference type="SUPFAM" id="SSF56931">
    <property type="entry name" value="Outer membrane phospholipase A (OMPLA)"/>
    <property type="match status" value="1"/>
</dbReference>
<comment type="subunit">
    <text evidence="4 20">Homodimer; dimerization is reversible, and the dimeric form is the active one.</text>
</comment>
<comment type="subcellular location">
    <subcellularLocation>
        <location evidence="20">Cell outer membrane</location>
        <topology evidence="20">Multi-pass membrane protein</topology>
    </subcellularLocation>
    <text evidence="20">One of the very few enzymes located there.</text>
</comment>
<keyword evidence="12 20" id="KW-0378">Hydrolase</keyword>
<keyword evidence="17 20" id="KW-0998">Cell outer membrane</keyword>
<dbReference type="PRINTS" id="PR01486">
    <property type="entry name" value="PHPHLIPASEA1"/>
</dbReference>
<comment type="catalytic activity">
    <reaction evidence="2 20">
        <text>a 1,2-diacyl-sn-glycero-3-phosphocholine + H2O = a 1-acyl-sn-glycero-3-phosphocholine + a fatty acid + H(+)</text>
        <dbReference type="Rhea" id="RHEA:15801"/>
        <dbReference type="ChEBI" id="CHEBI:15377"/>
        <dbReference type="ChEBI" id="CHEBI:15378"/>
        <dbReference type="ChEBI" id="CHEBI:28868"/>
        <dbReference type="ChEBI" id="CHEBI:57643"/>
        <dbReference type="ChEBI" id="CHEBI:58168"/>
        <dbReference type="EC" id="3.1.1.4"/>
    </reaction>
</comment>
<feature type="binding site" description="in dimeric form" evidence="19">
    <location>
        <position position="138"/>
    </location>
    <ligand>
        <name>Ca(2+)</name>
        <dbReference type="ChEBI" id="CHEBI:29108"/>
        <label>1</label>
    </ligand>
</feature>
<evidence type="ECO:0000313" key="21">
    <source>
        <dbReference type="EMBL" id="BBL89136.1"/>
    </source>
</evidence>
<name>A0A510I9N4_9VIBR</name>
<evidence type="ECO:0000313" key="24">
    <source>
        <dbReference type="Proteomes" id="UP000572072"/>
    </source>
</evidence>
<evidence type="ECO:0000256" key="2">
    <source>
        <dbReference type="ARBA" id="ARBA00001604"/>
    </source>
</evidence>
<evidence type="ECO:0000256" key="17">
    <source>
        <dbReference type="ARBA" id="ARBA00023237"/>
    </source>
</evidence>
<dbReference type="GO" id="GO:0009279">
    <property type="term" value="C:cell outer membrane"/>
    <property type="evidence" value="ECO:0007669"/>
    <property type="project" value="UniProtKB-SubCell"/>
</dbReference>
<dbReference type="Pfam" id="PF02253">
    <property type="entry name" value="PLA1"/>
    <property type="match status" value="1"/>
</dbReference>
<evidence type="ECO:0000256" key="6">
    <source>
        <dbReference type="ARBA" id="ARBA00013278"/>
    </source>
</evidence>
<dbReference type="Proteomes" id="UP000315115">
    <property type="component" value="Chromosome 1"/>
</dbReference>
<dbReference type="EMBL" id="VTYN01000033">
    <property type="protein sequence ID" value="NOH50584.1"/>
    <property type="molecule type" value="Genomic_DNA"/>
</dbReference>
<evidence type="ECO:0000256" key="1">
    <source>
        <dbReference type="ARBA" id="ARBA00000111"/>
    </source>
</evidence>
<evidence type="ECO:0000256" key="14">
    <source>
        <dbReference type="ARBA" id="ARBA00022963"/>
    </source>
</evidence>
<reference evidence="23" key="1">
    <citation type="submission" date="2019-07" db="EMBL/GenBank/DDBJ databases">
        <title>Complete Genome Sequences of Vibrion rotiferianus strain AM7.</title>
        <authorList>
            <person name="Miyazaki K."/>
            <person name="Wiseschart A."/>
            <person name="Pootanakit K."/>
            <person name="Ishimori K."/>
            <person name="Kitahara K."/>
        </authorList>
    </citation>
    <scope>NUCLEOTIDE SEQUENCE [LARGE SCALE GENOMIC DNA]</scope>
    <source>
        <strain evidence="23">AM7</strain>
    </source>
</reference>
<feature type="binding site" description="in dimeric form" evidence="19">
    <location>
        <position position="96"/>
    </location>
    <ligand>
        <name>Ca(2+)</name>
        <dbReference type="ChEBI" id="CHEBI:29108"/>
        <label>1</label>
    </ligand>
</feature>
<keyword evidence="15 20" id="KW-0443">Lipid metabolism</keyword>
<dbReference type="EC" id="3.1.1.32" evidence="5 20"/>
<dbReference type="EMBL" id="AP019798">
    <property type="protein sequence ID" value="BBL89136.1"/>
    <property type="molecule type" value="Genomic_DNA"/>
</dbReference>
<dbReference type="EC" id="3.1.1.4" evidence="6 20"/>
<dbReference type="GO" id="GO:0004623">
    <property type="term" value="F:phospholipase A2 activity"/>
    <property type="evidence" value="ECO:0007669"/>
    <property type="project" value="UniProtKB-EC"/>
</dbReference>
<keyword evidence="9" id="KW-0812">Transmembrane</keyword>
<keyword evidence="16" id="KW-0472">Membrane</keyword>
<dbReference type="GO" id="GO:0005509">
    <property type="term" value="F:calcium ion binding"/>
    <property type="evidence" value="ECO:0007669"/>
    <property type="project" value="TreeGrafter"/>
</dbReference>
<proteinExistence type="inferred from homology"/>
<dbReference type="PANTHER" id="PTHR40457">
    <property type="entry name" value="PHOSPHOLIPASE A1"/>
    <property type="match status" value="1"/>
</dbReference>
<feature type="active site" description="Nucleophile" evidence="18">
    <location>
        <position position="130"/>
    </location>
</feature>
<evidence type="ECO:0000256" key="5">
    <source>
        <dbReference type="ARBA" id="ARBA00013179"/>
    </source>
</evidence>
<comment type="catalytic activity">
    <reaction evidence="1 20">
        <text>a 1,2-diacyl-sn-glycero-3-phosphocholine + H2O = a 2-acyl-sn-glycero-3-phosphocholine + a fatty acid + H(+)</text>
        <dbReference type="Rhea" id="RHEA:18689"/>
        <dbReference type="ChEBI" id="CHEBI:15377"/>
        <dbReference type="ChEBI" id="CHEBI:15378"/>
        <dbReference type="ChEBI" id="CHEBI:28868"/>
        <dbReference type="ChEBI" id="CHEBI:57643"/>
        <dbReference type="ChEBI" id="CHEBI:57875"/>
        <dbReference type="EC" id="3.1.1.32"/>
    </reaction>
</comment>
<dbReference type="GO" id="GO:0016042">
    <property type="term" value="P:lipid catabolic process"/>
    <property type="evidence" value="ECO:0007669"/>
    <property type="project" value="UniProtKB-KW"/>
</dbReference>
<keyword evidence="14 20" id="KW-0442">Lipid degradation</keyword>
<feature type="active site" description="Proton acceptor" evidence="18">
    <location>
        <position position="128"/>
    </location>
</feature>
<keyword evidence="13 19" id="KW-0106">Calcium</keyword>
<dbReference type="InterPro" id="IPR003187">
    <property type="entry name" value="PLipase_A1"/>
</dbReference>
<dbReference type="PANTHER" id="PTHR40457:SF1">
    <property type="entry name" value="PHOSPHOLIPASE A1"/>
    <property type="match status" value="1"/>
</dbReference>
<evidence type="ECO:0000256" key="3">
    <source>
        <dbReference type="ARBA" id="ARBA00010525"/>
    </source>
</evidence>
<evidence type="ECO:0000256" key="4">
    <source>
        <dbReference type="ARBA" id="ARBA00011702"/>
    </source>
</evidence>
<keyword evidence="10 19" id="KW-0479">Metal-binding</keyword>
<dbReference type="InterPro" id="IPR036541">
    <property type="entry name" value="PLipase_A1_sf"/>
</dbReference>
<evidence type="ECO:0000256" key="9">
    <source>
        <dbReference type="ARBA" id="ARBA00022692"/>
    </source>
</evidence>